<dbReference type="PANTHER" id="PTHR21022:SF19">
    <property type="entry name" value="PREPHENATE DEHYDRATASE-RELATED"/>
    <property type="match status" value="1"/>
</dbReference>
<dbReference type="HOGENOM" id="CLU_035008_5_0_1"/>
<dbReference type="SUPFAM" id="SSF53850">
    <property type="entry name" value="Periplasmic binding protein-like II"/>
    <property type="match status" value="1"/>
</dbReference>
<proteinExistence type="predicted"/>
<dbReference type="InterPro" id="IPR001086">
    <property type="entry name" value="Preph_deHydtase"/>
</dbReference>
<evidence type="ECO:0000256" key="4">
    <source>
        <dbReference type="ARBA" id="ARBA00023141"/>
    </source>
</evidence>
<dbReference type="Pfam" id="PF00800">
    <property type="entry name" value="PDT"/>
    <property type="match status" value="1"/>
</dbReference>
<dbReference type="CDD" id="cd13532">
    <property type="entry name" value="PBP2_PDT_like"/>
    <property type="match status" value="1"/>
</dbReference>
<dbReference type="STRING" id="685588.A0A067TPF2"/>
<evidence type="ECO:0000313" key="9">
    <source>
        <dbReference type="Proteomes" id="UP000027222"/>
    </source>
</evidence>
<gene>
    <name evidence="8" type="ORF">GALMADRAFT_233707</name>
</gene>
<keyword evidence="4" id="KW-0057">Aromatic amino acid biosynthesis</keyword>
<keyword evidence="6" id="KW-0456">Lyase</keyword>
<dbReference type="PROSITE" id="PS51171">
    <property type="entry name" value="PREPHENATE_DEHYDR_3"/>
    <property type="match status" value="1"/>
</dbReference>
<sequence length="296" mass="32489">MGNKKLKIAVLGPLGTYTHEAAFQKFGQETEYDERNSIADVFRALSPEVPLGVVPQENSIFGIVIETYDILRSPTANFIRGEITLKVEHCLLVRKGVKLNQIQRVMSHEQALGQCRDFIAEKLPSASAVKTPSTAAAAKALLDSPPDCAAICSSICATLFEGLEVLFIGIQNDQSNFTRFFIVSHSQHTLLPPIIEANRQMKALILMPTPPVLVPDPNKSRGIIEHLGLLGLFATRIDRRPSLSATPFGSVYFVEVQKYSTQVVLGNDVESWTRELENSVSRVNYAGGVAILVGIW</sequence>
<dbReference type="OrthoDB" id="983542at2759"/>
<dbReference type="GO" id="GO:0009094">
    <property type="term" value="P:L-phenylalanine biosynthetic process"/>
    <property type="evidence" value="ECO:0007669"/>
    <property type="project" value="UniProtKB-UniPathway"/>
</dbReference>
<keyword evidence="9" id="KW-1185">Reference proteome</keyword>
<dbReference type="EC" id="4.2.1.51" evidence="2"/>
<evidence type="ECO:0000256" key="5">
    <source>
        <dbReference type="ARBA" id="ARBA00023222"/>
    </source>
</evidence>
<protein>
    <recommendedName>
        <fullName evidence="2">prephenate dehydratase</fullName>
        <ecNumber evidence="2">4.2.1.51</ecNumber>
    </recommendedName>
</protein>
<evidence type="ECO:0000259" key="7">
    <source>
        <dbReference type="PROSITE" id="PS51171"/>
    </source>
</evidence>
<feature type="domain" description="Prephenate dehydratase" evidence="7">
    <location>
        <begin position="7"/>
        <end position="185"/>
    </location>
</feature>
<evidence type="ECO:0000256" key="6">
    <source>
        <dbReference type="ARBA" id="ARBA00023239"/>
    </source>
</evidence>
<evidence type="ECO:0000256" key="3">
    <source>
        <dbReference type="ARBA" id="ARBA00022605"/>
    </source>
</evidence>
<dbReference type="PIRSF" id="PIRSF001500">
    <property type="entry name" value="Chor_mut_pdt_Ppr"/>
    <property type="match status" value="1"/>
</dbReference>
<keyword evidence="3" id="KW-0028">Amino-acid biosynthesis</keyword>
<dbReference type="EMBL" id="KL142367">
    <property type="protein sequence ID" value="KDR85090.1"/>
    <property type="molecule type" value="Genomic_DNA"/>
</dbReference>
<dbReference type="InterPro" id="IPR008242">
    <property type="entry name" value="Chor_mutase/pphenate_deHydtase"/>
</dbReference>
<organism evidence="8 9">
    <name type="scientific">Galerina marginata (strain CBS 339.88)</name>
    <dbReference type="NCBI Taxonomy" id="685588"/>
    <lineage>
        <taxon>Eukaryota</taxon>
        <taxon>Fungi</taxon>
        <taxon>Dikarya</taxon>
        <taxon>Basidiomycota</taxon>
        <taxon>Agaricomycotina</taxon>
        <taxon>Agaricomycetes</taxon>
        <taxon>Agaricomycetidae</taxon>
        <taxon>Agaricales</taxon>
        <taxon>Agaricineae</taxon>
        <taxon>Strophariaceae</taxon>
        <taxon>Galerina</taxon>
    </lineage>
</organism>
<dbReference type="Proteomes" id="UP000027222">
    <property type="component" value="Unassembled WGS sequence"/>
</dbReference>
<dbReference type="Gene3D" id="3.40.190.10">
    <property type="entry name" value="Periplasmic binding protein-like II"/>
    <property type="match status" value="2"/>
</dbReference>
<dbReference type="AlphaFoldDB" id="A0A067TPF2"/>
<keyword evidence="5" id="KW-0584">Phenylalanine biosynthesis</keyword>
<reference evidence="9" key="1">
    <citation type="journal article" date="2014" name="Proc. Natl. Acad. Sci. U.S.A.">
        <title>Extensive sampling of basidiomycete genomes demonstrates inadequacy of the white-rot/brown-rot paradigm for wood decay fungi.</title>
        <authorList>
            <person name="Riley R."/>
            <person name="Salamov A.A."/>
            <person name="Brown D.W."/>
            <person name="Nagy L.G."/>
            <person name="Floudas D."/>
            <person name="Held B.W."/>
            <person name="Levasseur A."/>
            <person name="Lombard V."/>
            <person name="Morin E."/>
            <person name="Otillar R."/>
            <person name="Lindquist E.A."/>
            <person name="Sun H."/>
            <person name="LaButti K.M."/>
            <person name="Schmutz J."/>
            <person name="Jabbour D."/>
            <person name="Luo H."/>
            <person name="Baker S.E."/>
            <person name="Pisabarro A.G."/>
            <person name="Walton J.D."/>
            <person name="Blanchette R.A."/>
            <person name="Henrissat B."/>
            <person name="Martin F."/>
            <person name="Cullen D."/>
            <person name="Hibbett D.S."/>
            <person name="Grigoriev I.V."/>
        </authorList>
    </citation>
    <scope>NUCLEOTIDE SEQUENCE [LARGE SCALE GENOMIC DNA]</scope>
    <source>
        <strain evidence="9">CBS 339.88</strain>
    </source>
</reference>
<dbReference type="PANTHER" id="PTHR21022">
    <property type="entry name" value="PREPHENATE DEHYDRATASE P PROTEIN"/>
    <property type="match status" value="1"/>
</dbReference>
<accession>A0A067TPF2</accession>
<evidence type="ECO:0000256" key="2">
    <source>
        <dbReference type="ARBA" id="ARBA00013147"/>
    </source>
</evidence>
<comment type="pathway">
    <text evidence="1">Amino-acid biosynthesis; L-phenylalanine biosynthesis; phenylpyruvate from prephenate: step 1/1.</text>
</comment>
<dbReference type="GO" id="GO:0005737">
    <property type="term" value="C:cytoplasm"/>
    <property type="evidence" value="ECO:0007669"/>
    <property type="project" value="TreeGrafter"/>
</dbReference>
<dbReference type="UniPathway" id="UPA00121">
    <property type="reaction ID" value="UER00345"/>
</dbReference>
<evidence type="ECO:0000256" key="1">
    <source>
        <dbReference type="ARBA" id="ARBA00004741"/>
    </source>
</evidence>
<dbReference type="GO" id="GO:0004664">
    <property type="term" value="F:prephenate dehydratase activity"/>
    <property type="evidence" value="ECO:0007669"/>
    <property type="project" value="UniProtKB-EC"/>
</dbReference>
<evidence type="ECO:0000313" key="8">
    <source>
        <dbReference type="EMBL" id="KDR85090.1"/>
    </source>
</evidence>
<name>A0A067TPF2_GALM3</name>